<evidence type="ECO:0000313" key="2">
    <source>
        <dbReference type="EMBL" id="GEX23920.1"/>
    </source>
</evidence>
<feature type="region of interest" description="Disordered" evidence="1">
    <location>
        <begin position="33"/>
        <end position="89"/>
    </location>
</feature>
<proteinExistence type="predicted"/>
<dbReference type="EMBL" id="BKCJ010096959">
    <property type="protein sequence ID" value="GEX23920.1"/>
    <property type="molecule type" value="Genomic_DNA"/>
</dbReference>
<dbReference type="AlphaFoldDB" id="A0A699H2P2"/>
<comment type="caution">
    <text evidence="2">The sequence shown here is derived from an EMBL/GenBank/DDBJ whole genome shotgun (WGS) entry which is preliminary data.</text>
</comment>
<sequence>MTTPRPTPFPVATPCIRVFTPFVIVSDSDDEITTLPVRPTPPSPDHTPTLYGYPLNFGDDSSDEDLSETAESLNTQTASTSIVHPPPTRSLPTILVLSSQPRKEIPMPLGYIAAINR</sequence>
<name>A0A699H2P2_TANCI</name>
<feature type="compositionally biased region" description="Polar residues" evidence="1">
    <location>
        <begin position="69"/>
        <end position="82"/>
    </location>
</feature>
<protein>
    <submittedName>
        <fullName evidence="2">Uncharacterized protein</fullName>
    </submittedName>
</protein>
<organism evidence="2">
    <name type="scientific">Tanacetum cinerariifolium</name>
    <name type="common">Dalmatian daisy</name>
    <name type="synonym">Chrysanthemum cinerariifolium</name>
    <dbReference type="NCBI Taxonomy" id="118510"/>
    <lineage>
        <taxon>Eukaryota</taxon>
        <taxon>Viridiplantae</taxon>
        <taxon>Streptophyta</taxon>
        <taxon>Embryophyta</taxon>
        <taxon>Tracheophyta</taxon>
        <taxon>Spermatophyta</taxon>
        <taxon>Magnoliopsida</taxon>
        <taxon>eudicotyledons</taxon>
        <taxon>Gunneridae</taxon>
        <taxon>Pentapetalae</taxon>
        <taxon>asterids</taxon>
        <taxon>campanulids</taxon>
        <taxon>Asterales</taxon>
        <taxon>Asteraceae</taxon>
        <taxon>Asteroideae</taxon>
        <taxon>Anthemideae</taxon>
        <taxon>Anthemidinae</taxon>
        <taxon>Tanacetum</taxon>
    </lineage>
</organism>
<gene>
    <name evidence="2" type="ORF">Tci_295895</name>
</gene>
<accession>A0A699H2P2</accession>
<reference evidence="2" key="1">
    <citation type="journal article" date="2019" name="Sci. Rep.">
        <title>Draft genome of Tanacetum cinerariifolium, the natural source of mosquito coil.</title>
        <authorList>
            <person name="Yamashiro T."/>
            <person name="Shiraishi A."/>
            <person name="Satake H."/>
            <person name="Nakayama K."/>
        </authorList>
    </citation>
    <scope>NUCLEOTIDE SEQUENCE</scope>
</reference>
<evidence type="ECO:0000256" key="1">
    <source>
        <dbReference type="SAM" id="MobiDB-lite"/>
    </source>
</evidence>